<dbReference type="PANTHER" id="PTHR37291:SF1">
    <property type="entry name" value="TYPE IV METHYL-DIRECTED RESTRICTION ENZYME ECOKMCRB SUBUNIT"/>
    <property type="match status" value="1"/>
</dbReference>
<reference evidence="2" key="1">
    <citation type="journal article" date="2020" name="mSystems">
        <title>Genome- and Community-Level Interaction Insights into Carbon Utilization and Element Cycling Functions of Hydrothermarchaeota in Hydrothermal Sediment.</title>
        <authorList>
            <person name="Zhou Z."/>
            <person name="Liu Y."/>
            <person name="Xu W."/>
            <person name="Pan J."/>
            <person name="Luo Z.H."/>
            <person name="Li M."/>
        </authorList>
    </citation>
    <scope>NUCLEOTIDE SEQUENCE [LARGE SCALE GENOMIC DNA]</scope>
    <source>
        <strain evidence="2">HyVt-458</strain>
    </source>
</reference>
<dbReference type="Gene3D" id="3.40.50.300">
    <property type="entry name" value="P-loop containing nucleotide triphosphate hydrolases"/>
    <property type="match status" value="1"/>
</dbReference>
<sequence>MAGSQNFETQFFNWFKTFLKDKGLQFSQCGFKLGEGLGARHEIDLATGYWKEPSYSKNKPPRWLYRIIPGPDGLRAENPAEGPLNLGAINTAQEDKAGVVFRLVPLIRKLSGGFVLENDFEVHALFVFHGATPKGSSAEPLNFDPATGQMRFKGTPLRYIACGLLGLKPREMTLEIEGEGGEQPISYGEVVDALADDIKCAPAGQTPAGQTIGPIPVYDLTQQADFDRLKQAIERAWAAAGPVRPEAAAAVAVSETEADEDDEIIPPASLRIPENTDLLGIDPAVYRQINAALQSGKQHIMLYGPPGTGKTTLARWIASALTGGKWTLVTGSSDWSSQDIIGGYQPVGKGGVAFIPGVLLRRFDRPLIIDELNRCDIDKVIGPLFTVLSGQQTTLPYRL</sequence>
<dbReference type="GO" id="GO:0016887">
    <property type="term" value="F:ATP hydrolysis activity"/>
    <property type="evidence" value="ECO:0007669"/>
    <property type="project" value="InterPro"/>
</dbReference>
<protein>
    <submittedName>
        <fullName evidence="2">AAA family ATPase</fullName>
    </submittedName>
</protein>
<accession>A0A831RYH6</accession>
<dbReference type="CDD" id="cd00009">
    <property type="entry name" value="AAA"/>
    <property type="match status" value="1"/>
</dbReference>
<feature type="domain" description="ATPase dynein-related AAA" evidence="1">
    <location>
        <begin position="299"/>
        <end position="396"/>
    </location>
</feature>
<gene>
    <name evidence="2" type="ORF">ENJ12_12025</name>
</gene>
<dbReference type="InterPro" id="IPR027417">
    <property type="entry name" value="P-loop_NTPase"/>
</dbReference>
<dbReference type="AlphaFoldDB" id="A0A831RYH6"/>
<dbReference type="InterPro" id="IPR052934">
    <property type="entry name" value="Methyl-DNA_Rec/Restrict_Enz"/>
</dbReference>
<evidence type="ECO:0000259" key="1">
    <source>
        <dbReference type="Pfam" id="PF07728"/>
    </source>
</evidence>
<dbReference type="GO" id="GO:0005524">
    <property type="term" value="F:ATP binding"/>
    <property type="evidence" value="ECO:0007669"/>
    <property type="project" value="InterPro"/>
</dbReference>
<dbReference type="InterPro" id="IPR011704">
    <property type="entry name" value="ATPase_dyneun-rel_AAA"/>
</dbReference>
<comment type="caution">
    <text evidence="2">The sequence shown here is derived from an EMBL/GenBank/DDBJ whole genome shotgun (WGS) entry which is preliminary data.</text>
</comment>
<organism evidence="2">
    <name type="scientific">Thiolapillus brandeum</name>
    <dbReference type="NCBI Taxonomy" id="1076588"/>
    <lineage>
        <taxon>Bacteria</taxon>
        <taxon>Pseudomonadati</taxon>
        <taxon>Pseudomonadota</taxon>
        <taxon>Gammaproteobacteria</taxon>
        <taxon>Chromatiales</taxon>
        <taxon>Sedimenticolaceae</taxon>
        <taxon>Thiolapillus</taxon>
    </lineage>
</organism>
<dbReference type="Pfam" id="PF07728">
    <property type="entry name" value="AAA_5"/>
    <property type="match status" value="1"/>
</dbReference>
<evidence type="ECO:0000313" key="2">
    <source>
        <dbReference type="EMBL" id="HEC07575.1"/>
    </source>
</evidence>
<dbReference type="SUPFAM" id="SSF52540">
    <property type="entry name" value="P-loop containing nucleoside triphosphate hydrolases"/>
    <property type="match status" value="1"/>
</dbReference>
<feature type="non-terminal residue" evidence="2">
    <location>
        <position position="399"/>
    </location>
</feature>
<dbReference type="EMBL" id="DRLF01000412">
    <property type="protein sequence ID" value="HEC07575.1"/>
    <property type="molecule type" value="Genomic_DNA"/>
</dbReference>
<proteinExistence type="predicted"/>
<name>A0A831RYH6_9GAMM</name>
<dbReference type="Proteomes" id="UP000886339">
    <property type="component" value="Unassembled WGS sequence"/>
</dbReference>
<dbReference type="PANTHER" id="PTHR37291">
    <property type="entry name" value="5-METHYLCYTOSINE-SPECIFIC RESTRICTION ENZYME B"/>
    <property type="match status" value="1"/>
</dbReference>